<feature type="transmembrane region" description="Helical" evidence="5">
    <location>
        <begin position="34"/>
        <end position="54"/>
    </location>
</feature>
<organism evidence="7 8">
    <name type="scientific">Kineosporia mesophila</name>
    <dbReference type="NCBI Taxonomy" id="566012"/>
    <lineage>
        <taxon>Bacteria</taxon>
        <taxon>Bacillati</taxon>
        <taxon>Actinomycetota</taxon>
        <taxon>Actinomycetes</taxon>
        <taxon>Kineosporiales</taxon>
        <taxon>Kineosporiaceae</taxon>
        <taxon>Kineosporia</taxon>
    </lineage>
</organism>
<dbReference type="Pfam" id="PF02656">
    <property type="entry name" value="DUF202"/>
    <property type="match status" value="1"/>
</dbReference>
<dbReference type="InterPro" id="IPR003807">
    <property type="entry name" value="DUF202"/>
</dbReference>
<keyword evidence="8" id="KW-1185">Reference proteome</keyword>
<protein>
    <recommendedName>
        <fullName evidence="6">DUF202 domain-containing protein</fullName>
    </recommendedName>
</protein>
<reference evidence="8" key="1">
    <citation type="journal article" date="2019" name="Int. J. Syst. Evol. Microbiol.">
        <title>The Global Catalogue of Microorganisms (GCM) 10K type strain sequencing project: providing services to taxonomists for standard genome sequencing and annotation.</title>
        <authorList>
            <consortium name="The Broad Institute Genomics Platform"/>
            <consortium name="The Broad Institute Genome Sequencing Center for Infectious Disease"/>
            <person name="Wu L."/>
            <person name="Ma J."/>
        </authorList>
    </citation>
    <scope>NUCLEOTIDE SEQUENCE [LARGE SCALE GENOMIC DNA]</scope>
    <source>
        <strain evidence="8">JCM 16902</strain>
    </source>
</reference>
<proteinExistence type="predicted"/>
<evidence type="ECO:0000256" key="2">
    <source>
        <dbReference type="ARBA" id="ARBA00022692"/>
    </source>
</evidence>
<keyword evidence="4 5" id="KW-0472">Membrane</keyword>
<evidence type="ECO:0000256" key="4">
    <source>
        <dbReference type="ARBA" id="ARBA00023136"/>
    </source>
</evidence>
<name>A0ABP6ZQZ4_9ACTN</name>
<sequence length="126" mass="13447">MTDHGGMVPSWERKLLSEGEAPDPRFTLANERTFLAWIRTSLGLIAGGIGADAFLTDVPDLQRELLSSLLLMMGGALGVAAYRRWWASERAMRSNLPLPLLGVVGLIGYGVGIAALVLVAVVLLSS</sequence>
<evidence type="ECO:0000259" key="6">
    <source>
        <dbReference type="Pfam" id="PF02656"/>
    </source>
</evidence>
<feature type="domain" description="DUF202" evidence="6">
    <location>
        <begin position="25"/>
        <end position="91"/>
    </location>
</feature>
<evidence type="ECO:0000313" key="7">
    <source>
        <dbReference type="EMBL" id="GAA3612467.1"/>
    </source>
</evidence>
<evidence type="ECO:0000256" key="3">
    <source>
        <dbReference type="ARBA" id="ARBA00022989"/>
    </source>
</evidence>
<keyword evidence="2 5" id="KW-0812">Transmembrane</keyword>
<comment type="subcellular location">
    <subcellularLocation>
        <location evidence="1">Endomembrane system</location>
        <topology evidence="1">Multi-pass membrane protein</topology>
    </subcellularLocation>
</comment>
<feature type="transmembrane region" description="Helical" evidence="5">
    <location>
        <begin position="98"/>
        <end position="124"/>
    </location>
</feature>
<accession>A0ABP6ZQZ4</accession>
<comment type="caution">
    <text evidence="7">The sequence shown here is derived from an EMBL/GenBank/DDBJ whole genome shotgun (WGS) entry which is preliminary data.</text>
</comment>
<dbReference type="EMBL" id="BAAAZO010000004">
    <property type="protein sequence ID" value="GAA3612467.1"/>
    <property type="molecule type" value="Genomic_DNA"/>
</dbReference>
<evidence type="ECO:0000256" key="5">
    <source>
        <dbReference type="SAM" id="Phobius"/>
    </source>
</evidence>
<feature type="transmembrane region" description="Helical" evidence="5">
    <location>
        <begin position="66"/>
        <end position="86"/>
    </location>
</feature>
<evidence type="ECO:0000256" key="1">
    <source>
        <dbReference type="ARBA" id="ARBA00004127"/>
    </source>
</evidence>
<evidence type="ECO:0000313" key="8">
    <source>
        <dbReference type="Proteomes" id="UP001501074"/>
    </source>
</evidence>
<keyword evidence="3 5" id="KW-1133">Transmembrane helix</keyword>
<dbReference type="Proteomes" id="UP001501074">
    <property type="component" value="Unassembled WGS sequence"/>
</dbReference>
<gene>
    <name evidence="7" type="ORF">GCM10022223_30710</name>
</gene>